<dbReference type="GO" id="GO:0016405">
    <property type="term" value="F:CoA-ligase activity"/>
    <property type="evidence" value="ECO:0007669"/>
    <property type="project" value="UniProtKB-ARBA"/>
</dbReference>
<evidence type="ECO:0000256" key="2">
    <source>
        <dbReference type="ARBA" id="ARBA00022598"/>
    </source>
</evidence>
<dbReference type="GO" id="GO:0006637">
    <property type="term" value="P:acyl-CoA metabolic process"/>
    <property type="evidence" value="ECO:0007669"/>
    <property type="project" value="TreeGrafter"/>
</dbReference>
<reference evidence="8" key="1">
    <citation type="submission" date="2016-10" db="EMBL/GenBank/DDBJ databases">
        <authorList>
            <person name="Varghese N."/>
            <person name="Submissions S."/>
        </authorList>
    </citation>
    <scope>NUCLEOTIDE SEQUENCE [LARGE SCALE GENOMIC DNA]</scope>
    <source>
        <strain evidence="8">CGMCC 4.3568</strain>
    </source>
</reference>
<dbReference type="InterPro" id="IPR051087">
    <property type="entry name" value="Mitochondrial_ACSM"/>
</dbReference>
<evidence type="ECO:0000256" key="3">
    <source>
        <dbReference type="ARBA" id="ARBA00022741"/>
    </source>
</evidence>
<dbReference type="Gene3D" id="3.40.50.12780">
    <property type="entry name" value="N-terminal domain of ligase-like"/>
    <property type="match status" value="1"/>
</dbReference>
<dbReference type="PROSITE" id="PS00455">
    <property type="entry name" value="AMP_BINDING"/>
    <property type="match status" value="1"/>
</dbReference>
<dbReference type="InterPro" id="IPR045851">
    <property type="entry name" value="AMP-bd_C_sf"/>
</dbReference>
<dbReference type="STRING" id="490629.SAMN05216266_105117"/>
<name>A0A1I0YKC7_9PSEU</name>
<keyword evidence="2" id="KW-0436">Ligase</keyword>
<dbReference type="PANTHER" id="PTHR43605">
    <property type="entry name" value="ACYL-COENZYME A SYNTHETASE"/>
    <property type="match status" value="1"/>
</dbReference>
<dbReference type="GO" id="GO:0006633">
    <property type="term" value="P:fatty acid biosynthetic process"/>
    <property type="evidence" value="ECO:0007669"/>
    <property type="project" value="TreeGrafter"/>
</dbReference>
<proteinExistence type="inferred from homology"/>
<keyword evidence="4" id="KW-0067">ATP-binding</keyword>
<gene>
    <name evidence="7" type="ORF">SAMN05216266_105117</name>
</gene>
<dbReference type="InterPro" id="IPR025110">
    <property type="entry name" value="AMP-bd_C"/>
</dbReference>
<evidence type="ECO:0000313" key="7">
    <source>
        <dbReference type="EMBL" id="SFB13246.1"/>
    </source>
</evidence>
<dbReference type="AlphaFoldDB" id="A0A1I0YKC7"/>
<dbReference type="GO" id="GO:0005524">
    <property type="term" value="F:ATP binding"/>
    <property type="evidence" value="ECO:0007669"/>
    <property type="project" value="UniProtKB-KW"/>
</dbReference>
<comment type="similarity">
    <text evidence="1">Belongs to the ATP-dependent AMP-binding enzyme family.</text>
</comment>
<organism evidence="7 8">
    <name type="scientific">Amycolatopsis marina</name>
    <dbReference type="NCBI Taxonomy" id="490629"/>
    <lineage>
        <taxon>Bacteria</taxon>
        <taxon>Bacillati</taxon>
        <taxon>Actinomycetota</taxon>
        <taxon>Actinomycetes</taxon>
        <taxon>Pseudonocardiales</taxon>
        <taxon>Pseudonocardiaceae</taxon>
        <taxon>Amycolatopsis</taxon>
    </lineage>
</organism>
<protein>
    <submittedName>
        <fullName evidence="7">Acetyl-CoA synthetase</fullName>
    </submittedName>
</protein>
<dbReference type="InterPro" id="IPR042099">
    <property type="entry name" value="ANL_N_sf"/>
</dbReference>
<dbReference type="Pfam" id="PF13193">
    <property type="entry name" value="AMP-binding_C"/>
    <property type="match status" value="1"/>
</dbReference>
<evidence type="ECO:0000259" key="5">
    <source>
        <dbReference type="Pfam" id="PF00501"/>
    </source>
</evidence>
<evidence type="ECO:0000259" key="6">
    <source>
        <dbReference type="Pfam" id="PF13193"/>
    </source>
</evidence>
<dbReference type="InterPro" id="IPR000873">
    <property type="entry name" value="AMP-dep_synth/lig_dom"/>
</dbReference>
<dbReference type="PANTHER" id="PTHR43605:SF10">
    <property type="entry name" value="ACYL-COA SYNTHETASE MEDIUM CHAIN FAMILY MEMBER 3"/>
    <property type="match status" value="1"/>
</dbReference>
<dbReference type="EMBL" id="FOKG01000005">
    <property type="protein sequence ID" value="SFB13246.1"/>
    <property type="molecule type" value="Genomic_DNA"/>
</dbReference>
<evidence type="ECO:0000256" key="4">
    <source>
        <dbReference type="ARBA" id="ARBA00022840"/>
    </source>
</evidence>
<dbReference type="Proteomes" id="UP000243799">
    <property type="component" value="Unassembled WGS sequence"/>
</dbReference>
<dbReference type="SUPFAM" id="SSF56801">
    <property type="entry name" value="Acetyl-CoA synthetase-like"/>
    <property type="match status" value="1"/>
</dbReference>
<dbReference type="Pfam" id="PF00501">
    <property type="entry name" value="AMP-binding"/>
    <property type="match status" value="1"/>
</dbReference>
<dbReference type="Gene3D" id="3.30.300.30">
    <property type="match status" value="1"/>
</dbReference>
<dbReference type="InterPro" id="IPR020845">
    <property type="entry name" value="AMP-binding_CS"/>
</dbReference>
<accession>A0A1I0YKC7</accession>
<keyword evidence="8" id="KW-1185">Reference proteome</keyword>
<sequence>MLRMNQTKQNVQSAADAAATCATTLLCDRHPRDAVAFTVVDDGLNALDLTYGELADRSARVAAALAGLGVGRGDSVGVLMGKSADLPSVLLGIWRLGAVQVPLFTAFARPAIEMRLNAADAKVVVADADQTEKLPVTGERDWKIVQVGGRPPERPHWYDLDELLSSAGPVPDPVEVGPEGTIVLLFTSGTTGVPKGVPIPLRSLASMQDYLIDAVDVQPTDVYWNAADPGWAYGLYYGVLAPLALGRRNLLFQGAFSPATCWRVLRKFGVTSFAAAPTVYRALRANPETSDSAAVPVRLRRAAAAGEPLTPEVVTWARDALGVEVRDHYGQTELGMVIANAWRDGLREEVVAGSMGRPLPGWSCEVLSDDSDEIAPTGTVGRLAVDTHQSPSMWFAGYLDAPEKTAERFTSDGRWYVTGDTALRDEQGRFHFSARDDDVIIMAGYRIGPFDVESVLVTHEAVVEAAVVAAPDELRGEVLTAYVTLRQGVEGGPELVTELQKLVKSEFAAHAYPRQVYFVSELPKTPSGKIQRFKLRAGNATGAA</sequence>
<feature type="domain" description="AMP-binding enzyme C-terminal" evidence="6">
    <location>
        <begin position="452"/>
        <end position="529"/>
    </location>
</feature>
<feature type="domain" description="AMP-dependent synthetase/ligase" evidence="5">
    <location>
        <begin position="28"/>
        <end position="388"/>
    </location>
</feature>
<evidence type="ECO:0000256" key="1">
    <source>
        <dbReference type="ARBA" id="ARBA00006432"/>
    </source>
</evidence>
<dbReference type="GO" id="GO:0015645">
    <property type="term" value="F:fatty acid ligase activity"/>
    <property type="evidence" value="ECO:0007669"/>
    <property type="project" value="TreeGrafter"/>
</dbReference>
<dbReference type="GO" id="GO:0004321">
    <property type="term" value="F:fatty-acyl-CoA synthase activity"/>
    <property type="evidence" value="ECO:0007669"/>
    <property type="project" value="TreeGrafter"/>
</dbReference>
<evidence type="ECO:0000313" key="8">
    <source>
        <dbReference type="Proteomes" id="UP000243799"/>
    </source>
</evidence>
<keyword evidence="3" id="KW-0547">Nucleotide-binding</keyword>